<keyword evidence="1" id="KW-0732">Signal</keyword>
<evidence type="ECO:0000313" key="4">
    <source>
        <dbReference type="Proteomes" id="UP000596929"/>
    </source>
</evidence>
<sequence>MKRKKISYLLATMVIISSLAGCSSNSTTYSATVKGHNDDVMVEVSLDGDKITKVEVTSHKESEGISDKAISDIPKAIVEQQSLNVDTISGCTVSSTAVIEGTKKALTDAGIDISKYEKASTNSSSNEAEFSLEWDAQPQLGIIKGDYYKVEERFRQGHLGTLEVVQNDGKLVEVEFNELTRPNYYKRYYQNVSKRFSEYNFDMGASKGAAWIQSVVSVEQQMLDTQSLTGEFDVVSGASNSIEQSMLPLAEKLNATLGTPTGEKYYSIAEELGGGLTGKLKVIVKDGQILECRYDEIFANSQDDIEDPKYKKHYRTSKYESVEYHEPSRIGFNIQMDALNDKVVETQDLFDLTGLPAIEATGDYKSAGYTERNSAWDNYLKLAEKLSAEMKADGVL</sequence>
<dbReference type="RefSeq" id="WP_186860044.1">
    <property type="nucleotide sequence ID" value="NZ_JACOOO010000016.1"/>
</dbReference>
<keyword evidence="4" id="KW-1185">Reference proteome</keyword>
<name>A0ABR7DCZ1_9CLOT</name>
<dbReference type="Pfam" id="PF04205">
    <property type="entry name" value="FMN_bind"/>
    <property type="match status" value="1"/>
</dbReference>
<evidence type="ECO:0000313" key="3">
    <source>
        <dbReference type="EMBL" id="MBC5629261.1"/>
    </source>
</evidence>
<evidence type="ECO:0000259" key="2">
    <source>
        <dbReference type="SMART" id="SM00900"/>
    </source>
</evidence>
<proteinExistence type="predicted"/>
<dbReference type="InterPro" id="IPR007329">
    <property type="entry name" value="FMN-bd"/>
</dbReference>
<dbReference type="PROSITE" id="PS51257">
    <property type="entry name" value="PROKAR_LIPOPROTEIN"/>
    <property type="match status" value="1"/>
</dbReference>
<dbReference type="Proteomes" id="UP000596929">
    <property type="component" value="Unassembled WGS sequence"/>
</dbReference>
<dbReference type="Gene3D" id="3.90.1010.20">
    <property type="match status" value="3"/>
</dbReference>
<comment type="caution">
    <text evidence="3">The sequence shown here is derived from an EMBL/GenBank/DDBJ whole genome shotgun (WGS) entry which is preliminary data.</text>
</comment>
<gene>
    <name evidence="3" type="ORF">H8S20_10180</name>
</gene>
<protein>
    <submittedName>
        <fullName evidence="3">FMN-binding protein</fullName>
    </submittedName>
</protein>
<evidence type="ECO:0000256" key="1">
    <source>
        <dbReference type="SAM" id="SignalP"/>
    </source>
</evidence>
<dbReference type="EMBL" id="JACOOO010000016">
    <property type="protein sequence ID" value="MBC5629261.1"/>
    <property type="molecule type" value="Genomic_DNA"/>
</dbReference>
<organism evidence="3 4">
    <name type="scientific">Clostridium hominis</name>
    <dbReference type="NCBI Taxonomy" id="2763036"/>
    <lineage>
        <taxon>Bacteria</taxon>
        <taxon>Bacillati</taxon>
        <taxon>Bacillota</taxon>
        <taxon>Clostridia</taxon>
        <taxon>Eubacteriales</taxon>
        <taxon>Clostridiaceae</taxon>
        <taxon>Clostridium</taxon>
    </lineage>
</organism>
<feature type="chain" id="PRO_5045478826" evidence="1">
    <location>
        <begin position="21"/>
        <end position="396"/>
    </location>
</feature>
<feature type="signal peptide" evidence="1">
    <location>
        <begin position="1"/>
        <end position="20"/>
    </location>
</feature>
<dbReference type="SMART" id="SM00900">
    <property type="entry name" value="FMN_bind"/>
    <property type="match status" value="1"/>
</dbReference>
<accession>A0ABR7DCZ1</accession>
<feature type="domain" description="FMN-binding" evidence="2">
    <location>
        <begin position="35"/>
        <end position="109"/>
    </location>
</feature>
<reference evidence="3 4" key="1">
    <citation type="submission" date="2020-08" db="EMBL/GenBank/DDBJ databases">
        <title>Genome public.</title>
        <authorList>
            <person name="Liu C."/>
            <person name="Sun Q."/>
        </authorList>
    </citation>
    <scope>NUCLEOTIDE SEQUENCE [LARGE SCALE GENOMIC DNA]</scope>
    <source>
        <strain evidence="3 4">NSJ-6</strain>
    </source>
</reference>